<dbReference type="GO" id="GO:0005829">
    <property type="term" value="C:cytosol"/>
    <property type="evidence" value="ECO:0007669"/>
    <property type="project" value="TreeGrafter"/>
</dbReference>
<sequence length="335" mass="39289">MTYKHLTIDELTMIESYYLQHNKPVEIANRMGRAIQTIYNVVNKFKQGKTALDYWHQYKENKKKCGRKVIQLPAHEVDYIKEKVTLGWTPDVIIGRKERPVSCGMRTLYRLFSKGIFDIDTLPMKGKRKPNGHQEKRGKQQYQRSIHDRPDNYPDFNSEFGHLEGDTIVGIHHKSAVITLVERLSKVIITIKPNGRKALDIETALNQWFSRFPKNFFKSITFDCGKEFSNWKAISNQHDIDIYFADPGTPSQRPLNENSNGILRRNGLPKSMDFREVNQTFISSVSNQRNHIPRKSLNYRTPIEIFLSYVQEAFYSNLRAPLKTYEKRYNRLKIN</sequence>
<dbReference type="Gene3D" id="3.30.420.10">
    <property type="entry name" value="Ribonuclease H-like superfamily/Ribonuclease H"/>
    <property type="match status" value="1"/>
</dbReference>
<accession>A0A1E7G0N0</accession>
<reference evidence="3 4" key="1">
    <citation type="journal article" date="2016" name="Appl. Microbiol. Biotechnol.">
        <title>Adhesion of the genome-sequenced Lactococcus lactis subsp. cremoris IBB477 strain is mediated by specific molecular determinants.</title>
        <authorList>
            <person name="Radziwill-Bienkowska J.M."/>
            <person name="Le D.T."/>
            <person name="Szczesny P."/>
            <person name="Duviau M.P."/>
            <person name="Aleksandrzak-Piekarczyk T."/>
            <person name="Loubiere P."/>
            <person name="Mercier-Bonin M."/>
            <person name="Bardowski J.K."/>
            <person name="Kowalczyk M."/>
        </authorList>
    </citation>
    <scope>NUCLEOTIDE SEQUENCE [LARGE SCALE GENOMIC DNA]</scope>
    <source>
        <strain evidence="3 4">IBB477</strain>
        <plasmid evidence="4">Plasmid pibb477a</plasmid>
    </source>
</reference>
<dbReference type="InterPro" id="IPR036397">
    <property type="entry name" value="RNaseH_sf"/>
</dbReference>
<proteinExistence type="predicted"/>
<dbReference type="GO" id="GO:0004803">
    <property type="term" value="F:transposase activity"/>
    <property type="evidence" value="ECO:0007669"/>
    <property type="project" value="TreeGrafter"/>
</dbReference>
<dbReference type="InterPro" id="IPR051917">
    <property type="entry name" value="Transposase-Integrase"/>
</dbReference>
<dbReference type="GO" id="GO:0015074">
    <property type="term" value="P:DNA integration"/>
    <property type="evidence" value="ECO:0007669"/>
    <property type="project" value="InterPro"/>
</dbReference>
<dbReference type="InterPro" id="IPR012337">
    <property type="entry name" value="RNaseH-like_sf"/>
</dbReference>
<protein>
    <submittedName>
        <fullName evidence="3">Integrase</fullName>
    </submittedName>
</protein>
<dbReference type="PANTHER" id="PTHR10948">
    <property type="entry name" value="TRANSPOSASE"/>
    <property type="match status" value="1"/>
</dbReference>
<evidence type="ECO:0000259" key="2">
    <source>
        <dbReference type="PROSITE" id="PS50994"/>
    </source>
</evidence>
<dbReference type="Pfam" id="PF00665">
    <property type="entry name" value="rve"/>
    <property type="match status" value="1"/>
</dbReference>
<organism evidence="3 4">
    <name type="scientific">Lactococcus cremoris subsp. cremoris IBB477</name>
    <dbReference type="NCBI Taxonomy" id="1449093"/>
    <lineage>
        <taxon>Bacteria</taxon>
        <taxon>Bacillati</taxon>
        <taxon>Bacillota</taxon>
        <taxon>Bacilli</taxon>
        <taxon>Lactobacillales</taxon>
        <taxon>Streptococcaceae</taxon>
        <taxon>Lactococcus</taxon>
        <taxon>Lactococcus cremoris subsp. cremoris</taxon>
    </lineage>
</organism>
<dbReference type="NCBIfam" id="NF033563">
    <property type="entry name" value="transpos_IS30"/>
    <property type="match status" value="1"/>
</dbReference>
<dbReference type="InterPro" id="IPR001584">
    <property type="entry name" value="Integrase_cat-core"/>
</dbReference>
<gene>
    <name evidence="3" type="ORF">AJ89_14060</name>
</gene>
<geneLocation type="plasmid" evidence="4">
    <name>pibb477a</name>
</geneLocation>
<dbReference type="PANTHER" id="PTHR10948:SF23">
    <property type="entry name" value="TRANSPOSASE INSI FOR INSERTION SEQUENCE ELEMENT IS30A-RELATED"/>
    <property type="match status" value="1"/>
</dbReference>
<name>A0A1E7G0N0_LACLC</name>
<feature type="region of interest" description="Disordered" evidence="1">
    <location>
        <begin position="123"/>
        <end position="151"/>
    </location>
</feature>
<feature type="domain" description="Integrase catalytic" evidence="2">
    <location>
        <begin position="146"/>
        <end position="310"/>
    </location>
</feature>
<evidence type="ECO:0000313" key="3">
    <source>
        <dbReference type="EMBL" id="OEU38523.1"/>
    </source>
</evidence>
<dbReference type="SUPFAM" id="SSF53098">
    <property type="entry name" value="Ribonuclease H-like"/>
    <property type="match status" value="1"/>
</dbReference>
<dbReference type="PROSITE" id="PS50994">
    <property type="entry name" value="INTEGRASE"/>
    <property type="match status" value="1"/>
</dbReference>
<dbReference type="Proteomes" id="UP000176236">
    <property type="component" value="Plasmid pIBB477a"/>
</dbReference>
<comment type="caution">
    <text evidence="3">The sequence shown here is derived from an EMBL/GenBank/DDBJ whole genome shotgun (WGS) entry which is preliminary data.</text>
</comment>
<dbReference type="AlphaFoldDB" id="A0A1E7G0N0"/>
<evidence type="ECO:0000313" key="4">
    <source>
        <dbReference type="Proteomes" id="UP000176236"/>
    </source>
</evidence>
<evidence type="ECO:0000256" key="1">
    <source>
        <dbReference type="SAM" id="MobiDB-lite"/>
    </source>
</evidence>
<dbReference type="GO" id="GO:0032196">
    <property type="term" value="P:transposition"/>
    <property type="evidence" value="ECO:0007669"/>
    <property type="project" value="TreeGrafter"/>
</dbReference>
<dbReference type="EMBL" id="JMMZ01000036">
    <property type="protein sequence ID" value="OEU38523.1"/>
    <property type="molecule type" value="Genomic_DNA"/>
</dbReference>
<dbReference type="GO" id="GO:0003676">
    <property type="term" value="F:nucleic acid binding"/>
    <property type="evidence" value="ECO:0007669"/>
    <property type="project" value="InterPro"/>
</dbReference>
<dbReference type="InterPro" id="IPR053392">
    <property type="entry name" value="Transposase_IS30-like"/>
</dbReference>
<keyword evidence="3" id="KW-0614">Plasmid</keyword>
<dbReference type="RefSeq" id="WP_075070733.1">
    <property type="nucleotide sequence ID" value="NZ_CM007354.1"/>
</dbReference>